<evidence type="ECO:0000259" key="1">
    <source>
        <dbReference type="Pfam" id="PF14111"/>
    </source>
</evidence>
<reference evidence="2" key="1">
    <citation type="journal article" date="2023" name="Plant J.">
        <title>Genome sequences and population genomics provide insights into the demographic history, inbreeding, and mutation load of two 'living fossil' tree species of Dipteronia.</title>
        <authorList>
            <person name="Feng Y."/>
            <person name="Comes H.P."/>
            <person name="Chen J."/>
            <person name="Zhu S."/>
            <person name="Lu R."/>
            <person name="Zhang X."/>
            <person name="Li P."/>
            <person name="Qiu J."/>
            <person name="Olsen K.M."/>
            <person name="Qiu Y."/>
        </authorList>
    </citation>
    <scope>NUCLEOTIDE SEQUENCE</scope>
    <source>
        <strain evidence="2">NBL</strain>
    </source>
</reference>
<keyword evidence="3" id="KW-1185">Reference proteome</keyword>
<gene>
    <name evidence="2" type="ORF">Dsin_012439</name>
</gene>
<dbReference type="EMBL" id="JANJYJ010000004">
    <property type="protein sequence ID" value="KAK3218469.1"/>
    <property type="molecule type" value="Genomic_DNA"/>
</dbReference>
<proteinExistence type="predicted"/>
<sequence length="271" mass="30190">MLNVNMSNLVVLPHSGILRNSKLHHEEGISITPTLVNNSETVHSSYSNVLKGTDFGPNMHIPAIRPMNLKFYQLSYCGNRKCVSLPLEIAENGSKAWKNCLVGYFIEKKPLFSLVNNIAMRLWGNRGLQEVLANDQGFFFFKFLDDEACSNVLESVISAVNSEIEPSLCHTNLTIKIQFNVLSKETCMEPPPPGSLKVDEVISTSHAENEPSLRPTNLSIHDQCHDLSKETVVDTSNKFAALVEDGDYRNDQCNELCDDADQCNDKFAALV</sequence>
<name>A0AAE0E862_9ROSI</name>
<protein>
    <recommendedName>
        <fullName evidence="1">DUF4283 domain-containing protein</fullName>
    </recommendedName>
</protein>
<accession>A0AAE0E862</accession>
<dbReference type="Pfam" id="PF14111">
    <property type="entry name" value="DUF4283"/>
    <property type="match status" value="1"/>
</dbReference>
<comment type="caution">
    <text evidence="2">The sequence shown here is derived from an EMBL/GenBank/DDBJ whole genome shotgun (WGS) entry which is preliminary data.</text>
</comment>
<dbReference type="Proteomes" id="UP001281410">
    <property type="component" value="Unassembled WGS sequence"/>
</dbReference>
<dbReference type="AlphaFoldDB" id="A0AAE0E862"/>
<dbReference type="InterPro" id="IPR025558">
    <property type="entry name" value="DUF4283"/>
</dbReference>
<evidence type="ECO:0000313" key="2">
    <source>
        <dbReference type="EMBL" id="KAK3218469.1"/>
    </source>
</evidence>
<evidence type="ECO:0000313" key="3">
    <source>
        <dbReference type="Proteomes" id="UP001281410"/>
    </source>
</evidence>
<organism evidence="2 3">
    <name type="scientific">Dipteronia sinensis</name>
    <dbReference type="NCBI Taxonomy" id="43782"/>
    <lineage>
        <taxon>Eukaryota</taxon>
        <taxon>Viridiplantae</taxon>
        <taxon>Streptophyta</taxon>
        <taxon>Embryophyta</taxon>
        <taxon>Tracheophyta</taxon>
        <taxon>Spermatophyta</taxon>
        <taxon>Magnoliopsida</taxon>
        <taxon>eudicotyledons</taxon>
        <taxon>Gunneridae</taxon>
        <taxon>Pentapetalae</taxon>
        <taxon>rosids</taxon>
        <taxon>malvids</taxon>
        <taxon>Sapindales</taxon>
        <taxon>Sapindaceae</taxon>
        <taxon>Hippocastanoideae</taxon>
        <taxon>Acereae</taxon>
        <taxon>Dipteronia</taxon>
    </lineage>
</organism>
<feature type="domain" description="DUF4283" evidence="1">
    <location>
        <begin position="95"/>
        <end position="155"/>
    </location>
</feature>